<dbReference type="AlphaFoldDB" id="A0A9W8HQZ4"/>
<dbReference type="EMBL" id="JANBUM010000015">
    <property type="protein sequence ID" value="KAJ2787690.1"/>
    <property type="molecule type" value="Genomic_DNA"/>
</dbReference>
<comment type="caution">
    <text evidence="9">The sequence shown here is derived from an EMBL/GenBank/DDBJ whole genome shotgun (WGS) entry which is preliminary data.</text>
</comment>
<evidence type="ECO:0000256" key="2">
    <source>
        <dbReference type="ARBA" id="ARBA00012682"/>
    </source>
</evidence>
<feature type="domain" description="Manganese/iron superoxide dismutase C-terminal" evidence="8">
    <location>
        <begin position="123"/>
        <end position="179"/>
    </location>
</feature>
<name>A0A9W8HQZ4_9FUNG</name>
<dbReference type="InterPro" id="IPR001189">
    <property type="entry name" value="Mn/Fe_SOD"/>
</dbReference>
<dbReference type="SUPFAM" id="SSF54719">
    <property type="entry name" value="Fe,Mn superoxide dismutase (SOD), C-terminal domain"/>
    <property type="match status" value="1"/>
</dbReference>
<dbReference type="Pfam" id="PF00081">
    <property type="entry name" value="Sod_Fe_N"/>
    <property type="match status" value="1"/>
</dbReference>
<dbReference type="InterPro" id="IPR036314">
    <property type="entry name" value="SOD_C_sf"/>
</dbReference>
<evidence type="ECO:0000256" key="6">
    <source>
        <dbReference type="RuleBase" id="RU000414"/>
    </source>
</evidence>
<dbReference type="Gene3D" id="3.55.40.20">
    <property type="entry name" value="Iron/manganese superoxide dismutase, C-terminal domain"/>
    <property type="match status" value="1"/>
</dbReference>
<dbReference type="SUPFAM" id="SSF46609">
    <property type="entry name" value="Fe,Mn superoxide dismutase (SOD), N-terminal domain"/>
    <property type="match status" value="1"/>
</dbReference>
<feature type="domain" description="Manganese/iron superoxide dismutase C-terminal" evidence="8">
    <location>
        <begin position="205"/>
        <end position="248"/>
    </location>
</feature>
<dbReference type="EC" id="1.15.1.1" evidence="2 6"/>
<evidence type="ECO:0000259" key="8">
    <source>
        <dbReference type="Pfam" id="PF02777"/>
    </source>
</evidence>
<dbReference type="GO" id="GO:0005737">
    <property type="term" value="C:cytoplasm"/>
    <property type="evidence" value="ECO:0007669"/>
    <property type="project" value="TreeGrafter"/>
</dbReference>
<dbReference type="InterPro" id="IPR019832">
    <property type="entry name" value="Mn/Fe_SOD_C"/>
</dbReference>
<dbReference type="PIRSF" id="PIRSF000349">
    <property type="entry name" value="SODismutase"/>
    <property type="match status" value="1"/>
</dbReference>
<evidence type="ECO:0000256" key="3">
    <source>
        <dbReference type="ARBA" id="ARBA00022723"/>
    </source>
</evidence>
<reference evidence="9" key="1">
    <citation type="submission" date="2022-07" db="EMBL/GenBank/DDBJ databases">
        <title>Phylogenomic reconstructions and comparative analyses of Kickxellomycotina fungi.</title>
        <authorList>
            <person name="Reynolds N.K."/>
            <person name="Stajich J.E."/>
            <person name="Barry K."/>
            <person name="Grigoriev I.V."/>
            <person name="Crous P."/>
            <person name="Smith M.E."/>
        </authorList>
    </citation>
    <scope>NUCLEOTIDE SEQUENCE</scope>
    <source>
        <strain evidence="9">BCRC 34489</strain>
    </source>
</reference>
<dbReference type="OrthoDB" id="275227at2759"/>
<proteinExistence type="inferred from homology"/>
<evidence type="ECO:0000313" key="9">
    <source>
        <dbReference type="EMBL" id="KAJ2787690.1"/>
    </source>
</evidence>
<dbReference type="Pfam" id="PF02777">
    <property type="entry name" value="Sod_Fe_C"/>
    <property type="match status" value="2"/>
</dbReference>
<evidence type="ECO:0000256" key="1">
    <source>
        <dbReference type="ARBA" id="ARBA00008714"/>
    </source>
</evidence>
<gene>
    <name evidence="9" type="ORF">GGI15_000513</name>
</gene>
<keyword evidence="4 6" id="KW-0560">Oxidoreductase</keyword>
<evidence type="ECO:0000256" key="4">
    <source>
        <dbReference type="ARBA" id="ARBA00023002"/>
    </source>
</evidence>
<organism evidence="9 10">
    <name type="scientific">Coemansia interrupta</name>
    <dbReference type="NCBI Taxonomy" id="1126814"/>
    <lineage>
        <taxon>Eukaryota</taxon>
        <taxon>Fungi</taxon>
        <taxon>Fungi incertae sedis</taxon>
        <taxon>Zoopagomycota</taxon>
        <taxon>Kickxellomycotina</taxon>
        <taxon>Kickxellomycetes</taxon>
        <taxon>Kickxellales</taxon>
        <taxon>Kickxellaceae</taxon>
        <taxon>Coemansia</taxon>
    </lineage>
</organism>
<dbReference type="Gene3D" id="1.10.287.990">
    <property type="entry name" value="Fe,Mn superoxide dismutase (SOD) domain"/>
    <property type="match status" value="1"/>
</dbReference>
<comment type="similarity">
    <text evidence="1 6">Belongs to the iron/manganese superoxide dismutase family.</text>
</comment>
<evidence type="ECO:0000256" key="5">
    <source>
        <dbReference type="ARBA" id="ARBA00037226"/>
    </source>
</evidence>
<sequence length="260" mass="29348">MFRIANRLCTSAAQPLKKHAIAMAAARYHQPAMLPYKPENGLAPFLSPQSVDFLYNMRQIELINNVNRLSEGTELESKTLMNVITDSALDPNKIPLTNNASQAWNMDFFLQSLTDDPRPLRDDVRRTIAEHFGSFERFQETFTQCALALFGNGWTWLVQSDNGQLSVMNTFNAGSPFTAIPSVKNAVPKAASYSSINRTTSRRPFARLTPILGLSMWQEAFLPDYGIDRETYVSRFWDVVNWSVVNERLANTRSGSRTDA</sequence>
<dbReference type="InterPro" id="IPR036324">
    <property type="entry name" value="Mn/Fe_SOD_N_sf"/>
</dbReference>
<dbReference type="GO" id="GO:0046872">
    <property type="term" value="F:metal ion binding"/>
    <property type="evidence" value="ECO:0007669"/>
    <property type="project" value="UniProtKB-KW"/>
</dbReference>
<dbReference type="PANTHER" id="PTHR43595:SF2">
    <property type="entry name" value="SMALL RIBOSOMAL SUBUNIT PROTEIN MS42"/>
    <property type="match status" value="1"/>
</dbReference>
<dbReference type="GO" id="GO:0004784">
    <property type="term" value="F:superoxide dismutase activity"/>
    <property type="evidence" value="ECO:0007669"/>
    <property type="project" value="UniProtKB-EC"/>
</dbReference>
<evidence type="ECO:0000313" key="10">
    <source>
        <dbReference type="Proteomes" id="UP001140172"/>
    </source>
</evidence>
<feature type="domain" description="Manganese/iron superoxide dismutase N-terminal" evidence="7">
    <location>
        <begin position="33"/>
        <end position="113"/>
    </location>
</feature>
<dbReference type="Proteomes" id="UP001140172">
    <property type="component" value="Unassembled WGS sequence"/>
</dbReference>
<comment type="function">
    <text evidence="6">Destroys radicals which are normally produced within the cells and which are toxic to biological systems.</text>
</comment>
<dbReference type="InterPro" id="IPR019831">
    <property type="entry name" value="Mn/Fe_SOD_N"/>
</dbReference>
<accession>A0A9W8HQZ4</accession>
<dbReference type="PANTHER" id="PTHR43595">
    <property type="entry name" value="37S RIBOSOMAL PROTEIN S26, MITOCHONDRIAL"/>
    <property type="match status" value="1"/>
</dbReference>
<comment type="catalytic activity">
    <reaction evidence="6">
        <text>2 superoxide + 2 H(+) = H2O2 + O2</text>
        <dbReference type="Rhea" id="RHEA:20696"/>
        <dbReference type="ChEBI" id="CHEBI:15378"/>
        <dbReference type="ChEBI" id="CHEBI:15379"/>
        <dbReference type="ChEBI" id="CHEBI:16240"/>
        <dbReference type="ChEBI" id="CHEBI:18421"/>
        <dbReference type="EC" id="1.15.1.1"/>
    </reaction>
</comment>
<comment type="function">
    <text evidence="5">Component of the mitochondrial ribosome (mitoribosome), a dedicated translation machinery responsible for the synthesis of mitochondrial genome-encoded proteins, including at least some of the essential transmembrane subunits of the mitochondrial respiratory chain. The mitoribosomes are attached to the mitochondrial inner membrane and translation products are cotranslationally integrated into the membrane.</text>
</comment>
<keyword evidence="3 6" id="KW-0479">Metal-binding</keyword>
<protein>
    <recommendedName>
        <fullName evidence="2 6">Superoxide dismutase</fullName>
        <ecNumber evidence="2 6">1.15.1.1</ecNumber>
    </recommendedName>
</protein>
<keyword evidence="10" id="KW-1185">Reference proteome</keyword>
<evidence type="ECO:0000259" key="7">
    <source>
        <dbReference type="Pfam" id="PF00081"/>
    </source>
</evidence>